<protein>
    <submittedName>
        <fullName evidence="5">Putative secreted protein (Por secretion system target)</fullName>
    </submittedName>
</protein>
<evidence type="ECO:0000259" key="3">
    <source>
        <dbReference type="Pfam" id="PF18942"/>
    </source>
</evidence>
<dbReference type="Pfam" id="PF18962">
    <property type="entry name" value="Por_Secre_tail"/>
    <property type="match status" value="1"/>
</dbReference>
<feature type="signal peptide" evidence="2">
    <location>
        <begin position="1"/>
        <end position="20"/>
    </location>
</feature>
<evidence type="ECO:0000259" key="4">
    <source>
        <dbReference type="Pfam" id="PF18962"/>
    </source>
</evidence>
<dbReference type="InterPro" id="IPR026444">
    <property type="entry name" value="Secre_tail"/>
</dbReference>
<gene>
    <name evidence="5" type="ORF">DFQ11_101434</name>
</gene>
<feature type="chain" id="PRO_5016095955" evidence="2">
    <location>
        <begin position="21"/>
        <end position="536"/>
    </location>
</feature>
<comment type="caution">
    <text evidence="5">The sequence shown here is derived from an EMBL/GenBank/DDBJ whole genome shotgun (WGS) entry which is preliminary data.</text>
</comment>
<organism evidence="5 6">
    <name type="scientific">Winogradskyella epiphytica</name>
    <dbReference type="NCBI Taxonomy" id="262005"/>
    <lineage>
        <taxon>Bacteria</taxon>
        <taxon>Pseudomonadati</taxon>
        <taxon>Bacteroidota</taxon>
        <taxon>Flavobacteriia</taxon>
        <taxon>Flavobacteriales</taxon>
        <taxon>Flavobacteriaceae</taxon>
        <taxon>Winogradskyella</taxon>
    </lineage>
</organism>
<evidence type="ECO:0000256" key="1">
    <source>
        <dbReference type="ARBA" id="ARBA00022729"/>
    </source>
</evidence>
<dbReference type="RefSeq" id="WP_110473961.1">
    <property type="nucleotide sequence ID" value="NZ_BMWQ01000001.1"/>
</dbReference>
<dbReference type="AlphaFoldDB" id="A0A2V4YGF7"/>
<evidence type="ECO:0000313" key="5">
    <source>
        <dbReference type="EMBL" id="PYE83003.1"/>
    </source>
</evidence>
<sequence>MKKIYFLFTLFTLLSLTAFAQGTENFDNSTVPASYSDGSFTGTDATWTYTHSRDQGDYPINGNGIMLRRANEPSSLSATISGGIGNFSVNTRKAFTGGAQRKLELLANGVVVAQFEPEYGAGEDTTVIPFIVEDINIPGDVDVMLRLYGSDGNQQMVLDDISWTGYTGVAIPTVAITSPGDNDVLIAGTTSTNVEFTTANLAGGETVTVTVNGTATANATSPFEVATTDGETYVVNVDLLNGTEIIDSDTVTFTVGTVNQVANISELRASNLGEVYELTGEAIISYIVTENTRNQKYIQDGGAGILIDDSAGTLSTQFNIGDGITGLQGELSNFNGTLQFVPTANVDAASSTGNTLAPIVITAAELISSGDTYQSRLIALNNVTFSDAGVFTDNTSYDVANGSDVTVCRVAFGDEDLIGTDIPTTAVSITGIGAQFSGTTQIMPRYLSDIAEPMSVNDFNANVFSLYPNPTTSGNVTITTTSNDAMNVQVFDILGKQVKNETLTNNTLNIANLKSGVYIVKITQNNTSTTKKLVIK</sequence>
<reference evidence="5 6" key="1">
    <citation type="submission" date="2018-06" db="EMBL/GenBank/DDBJ databases">
        <title>Genomic Encyclopedia of Type Strains, Phase III (KMG-III): the genomes of soil and plant-associated and newly described type strains.</title>
        <authorList>
            <person name="Whitman W."/>
        </authorList>
    </citation>
    <scope>NUCLEOTIDE SEQUENCE [LARGE SCALE GENOMIC DNA]</scope>
    <source>
        <strain evidence="5 6">CECT 7945</strain>
    </source>
</reference>
<evidence type="ECO:0000313" key="6">
    <source>
        <dbReference type="Proteomes" id="UP000248054"/>
    </source>
</evidence>
<name>A0A2V4YGF7_9FLAO</name>
<evidence type="ECO:0000256" key="2">
    <source>
        <dbReference type="SAM" id="SignalP"/>
    </source>
</evidence>
<keyword evidence="6" id="KW-1185">Reference proteome</keyword>
<dbReference type="NCBIfam" id="TIGR04183">
    <property type="entry name" value="Por_Secre_tail"/>
    <property type="match status" value="1"/>
</dbReference>
<accession>A0A2V4YGF7</accession>
<feature type="domain" description="Secretion system C-terminal sorting" evidence="4">
    <location>
        <begin position="466"/>
        <end position="535"/>
    </location>
</feature>
<dbReference type="InterPro" id="IPR043744">
    <property type="entry name" value="DUF5689"/>
</dbReference>
<keyword evidence="1 2" id="KW-0732">Signal</keyword>
<feature type="domain" description="DUF5689" evidence="3">
    <location>
        <begin position="287"/>
        <end position="450"/>
    </location>
</feature>
<proteinExistence type="predicted"/>
<dbReference type="EMBL" id="QJTD01000001">
    <property type="protein sequence ID" value="PYE83003.1"/>
    <property type="molecule type" value="Genomic_DNA"/>
</dbReference>
<dbReference type="OrthoDB" id="1056765at2"/>
<dbReference type="Pfam" id="PF18942">
    <property type="entry name" value="DUF5689"/>
    <property type="match status" value="1"/>
</dbReference>
<dbReference type="Proteomes" id="UP000248054">
    <property type="component" value="Unassembled WGS sequence"/>
</dbReference>